<name>E3MHB6_CAERE</name>
<evidence type="ECO:0000313" key="3">
    <source>
        <dbReference type="Proteomes" id="UP000008281"/>
    </source>
</evidence>
<accession>E3MHB6</accession>
<feature type="transmembrane region" description="Helical" evidence="1">
    <location>
        <begin position="6"/>
        <end position="23"/>
    </location>
</feature>
<dbReference type="AlphaFoldDB" id="E3MHB6"/>
<keyword evidence="1" id="KW-0812">Transmembrane</keyword>
<keyword evidence="1" id="KW-1133">Transmembrane helix</keyword>
<reference evidence="2" key="1">
    <citation type="submission" date="2007-07" db="EMBL/GenBank/DDBJ databases">
        <title>PCAP assembly of the Caenorhabditis remanei genome.</title>
        <authorList>
            <consortium name="The Caenorhabditis remanei Sequencing Consortium"/>
            <person name="Wilson R.K."/>
        </authorList>
    </citation>
    <scope>NUCLEOTIDE SEQUENCE [LARGE SCALE GENOMIC DNA]</scope>
    <source>
        <strain evidence="2">PB4641</strain>
    </source>
</reference>
<proteinExistence type="predicted"/>
<feature type="transmembrane region" description="Helical" evidence="1">
    <location>
        <begin position="30"/>
        <end position="49"/>
    </location>
</feature>
<protein>
    <submittedName>
        <fullName evidence="2">Uncharacterized protein</fullName>
    </submittedName>
</protein>
<dbReference type="InParanoid" id="E3MHB6"/>
<organism evidence="3">
    <name type="scientific">Caenorhabditis remanei</name>
    <name type="common">Caenorhabditis vulgaris</name>
    <dbReference type="NCBI Taxonomy" id="31234"/>
    <lineage>
        <taxon>Eukaryota</taxon>
        <taxon>Metazoa</taxon>
        <taxon>Ecdysozoa</taxon>
        <taxon>Nematoda</taxon>
        <taxon>Chromadorea</taxon>
        <taxon>Rhabditida</taxon>
        <taxon>Rhabditina</taxon>
        <taxon>Rhabditomorpha</taxon>
        <taxon>Rhabditoidea</taxon>
        <taxon>Rhabditidae</taxon>
        <taxon>Peloderinae</taxon>
        <taxon>Caenorhabditis</taxon>
    </lineage>
</organism>
<keyword evidence="3" id="KW-1185">Reference proteome</keyword>
<keyword evidence="1" id="KW-0472">Membrane</keyword>
<dbReference type="EMBL" id="DS268445">
    <property type="protein sequence ID" value="EFP02029.1"/>
    <property type="molecule type" value="Genomic_DNA"/>
</dbReference>
<dbReference type="HOGENOM" id="CLU_3070711_0_0_1"/>
<sequence length="53" mass="6184">MADLENSGNLFIFITAFFIPISFNHSYLKVFWIFVYLTFSGLLYILGFVHSND</sequence>
<evidence type="ECO:0000313" key="2">
    <source>
        <dbReference type="EMBL" id="EFP02029.1"/>
    </source>
</evidence>
<dbReference type="Proteomes" id="UP000008281">
    <property type="component" value="Unassembled WGS sequence"/>
</dbReference>
<evidence type="ECO:0000256" key="1">
    <source>
        <dbReference type="SAM" id="Phobius"/>
    </source>
</evidence>
<gene>
    <name evidence="2" type="ORF">CRE_22875</name>
</gene>